<keyword evidence="3" id="KW-1133">Transmembrane helix</keyword>
<reference evidence="5 6" key="1">
    <citation type="submission" date="2014-04" db="EMBL/GenBank/DDBJ databases">
        <authorList>
            <consortium name="DOE Joint Genome Institute"/>
            <person name="Kuo A."/>
            <person name="Kohler A."/>
            <person name="Costa M.D."/>
            <person name="Nagy L.G."/>
            <person name="Floudas D."/>
            <person name="Copeland A."/>
            <person name="Barry K.W."/>
            <person name="Cichocki N."/>
            <person name="Veneault-Fourrey C."/>
            <person name="LaButti K."/>
            <person name="Lindquist E.A."/>
            <person name="Lipzen A."/>
            <person name="Lundell T."/>
            <person name="Morin E."/>
            <person name="Murat C."/>
            <person name="Sun H."/>
            <person name="Tunlid A."/>
            <person name="Henrissat B."/>
            <person name="Grigoriev I.V."/>
            <person name="Hibbett D.S."/>
            <person name="Martin F."/>
            <person name="Nordberg H.P."/>
            <person name="Cantor M.N."/>
            <person name="Hua S.X."/>
        </authorList>
    </citation>
    <scope>NUCLEOTIDE SEQUENCE [LARGE SCALE GENOMIC DNA]</scope>
    <source>
        <strain evidence="5 6">Marx 270</strain>
    </source>
</reference>
<keyword evidence="6" id="KW-1185">Reference proteome</keyword>
<dbReference type="Proteomes" id="UP000054217">
    <property type="component" value="Unassembled WGS sequence"/>
</dbReference>
<dbReference type="HOGENOM" id="CLU_201513_0_0_1"/>
<gene>
    <name evidence="5" type="ORF">M404DRAFT_90624</name>
</gene>
<accession>A0A0C3NQR7</accession>
<evidence type="ECO:0000259" key="4">
    <source>
        <dbReference type="Pfam" id="PF13359"/>
    </source>
</evidence>
<feature type="domain" description="DDE Tnp4" evidence="4">
    <location>
        <begin position="1"/>
        <end position="43"/>
    </location>
</feature>
<comment type="cofactor">
    <cofactor evidence="1">
        <name>a divalent metal cation</name>
        <dbReference type="ChEBI" id="CHEBI:60240"/>
    </cofactor>
</comment>
<evidence type="ECO:0000256" key="3">
    <source>
        <dbReference type="SAM" id="Phobius"/>
    </source>
</evidence>
<dbReference type="AlphaFoldDB" id="A0A0C3NQR7"/>
<sequence length="61" mass="7397">VEHAFATLKGCFQCLHEVHLKIWMEKDMKVMIYWVLCCIILHNMIIQFEEMDNTIEHSTDW</sequence>
<organism evidence="5 6">
    <name type="scientific">Pisolithus tinctorius Marx 270</name>
    <dbReference type="NCBI Taxonomy" id="870435"/>
    <lineage>
        <taxon>Eukaryota</taxon>
        <taxon>Fungi</taxon>
        <taxon>Dikarya</taxon>
        <taxon>Basidiomycota</taxon>
        <taxon>Agaricomycotina</taxon>
        <taxon>Agaricomycetes</taxon>
        <taxon>Agaricomycetidae</taxon>
        <taxon>Boletales</taxon>
        <taxon>Sclerodermatineae</taxon>
        <taxon>Pisolithaceae</taxon>
        <taxon>Pisolithus</taxon>
    </lineage>
</organism>
<keyword evidence="2" id="KW-0479">Metal-binding</keyword>
<dbReference type="InParanoid" id="A0A0C3NQR7"/>
<feature type="non-terminal residue" evidence="5">
    <location>
        <position position="61"/>
    </location>
</feature>
<keyword evidence="3" id="KW-0812">Transmembrane</keyword>
<dbReference type="GO" id="GO:0046872">
    <property type="term" value="F:metal ion binding"/>
    <property type="evidence" value="ECO:0007669"/>
    <property type="project" value="UniProtKB-KW"/>
</dbReference>
<name>A0A0C3NQR7_PISTI</name>
<protein>
    <recommendedName>
        <fullName evidence="4">DDE Tnp4 domain-containing protein</fullName>
    </recommendedName>
</protein>
<keyword evidence="3" id="KW-0472">Membrane</keyword>
<dbReference type="Pfam" id="PF13359">
    <property type="entry name" value="DDE_Tnp_4"/>
    <property type="match status" value="1"/>
</dbReference>
<dbReference type="InterPro" id="IPR027806">
    <property type="entry name" value="HARBI1_dom"/>
</dbReference>
<feature type="transmembrane region" description="Helical" evidence="3">
    <location>
        <begin position="30"/>
        <end position="48"/>
    </location>
</feature>
<proteinExistence type="predicted"/>
<evidence type="ECO:0000313" key="5">
    <source>
        <dbReference type="EMBL" id="KIN97845.1"/>
    </source>
</evidence>
<evidence type="ECO:0000313" key="6">
    <source>
        <dbReference type="Proteomes" id="UP000054217"/>
    </source>
</evidence>
<reference evidence="6" key="2">
    <citation type="submission" date="2015-01" db="EMBL/GenBank/DDBJ databases">
        <title>Evolutionary Origins and Diversification of the Mycorrhizal Mutualists.</title>
        <authorList>
            <consortium name="DOE Joint Genome Institute"/>
            <consortium name="Mycorrhizal Genomics Consortium"/>
            <person name="Kohler A."/>
            <person name="Kuo A."/>
            <person name="Nagy L.G."/>
            <person name="Floudas D."/>
            <person name="Copeland A."/>
            <person name="Barry K.W."/>
            <person name="Cichocki N."/>
            <person name="Veneault-Fourrey C."/>
            <person name="LaButti K."/>
            <person name="Lindquist E.A."/>
            <person name="Lipzen A."/>
            <person name="Lundell T."/>
            <person name="Morin E."/>
            <person name="Murat C."/>
            <person name="Riley R."/>
            <person name="Ohm R."/>
            <person name="Sun H."/>
            <person name="Tunlid A."/>
            <person name="Henrissat B."/>
            <person name="Grigoriev I.V."/>
            <person name="Hibbett D.S."/>
            <person name="Martin F."/>
        </authorList>
    </citation>
    <scope>NUCLEOTIDE SEQUENCE [LARGE SCALE GENOMIC DNA]</scope>
    <source>
        <strain evidence="6">Marx 270</strain>
    </source>
</reference>
<evidence type="ECO:0000256" key="2">
    <source>
        <dbReference type="ARBA" id="ARBA00022723"/>
    </source>
</evidence>
<feature type="non-terminal residue" evidence="5">
    <location>
        <position position="1"/>
    </location>
</feature>
<evidence type="ECO:0000256" key="1">
    <source>
        <dbReference type="ARBA" id="ARBA00001968"/>
    </source>
</evidence>
<dbReference type="OrthoDB" id="2499472at2759"/>
<dbReference type="EMBL" id="KN832023">
    <property type="protein sequence ID" value="KIN97845.1"/>
    <property type="molecule type" value="Genomic_DNA"/>
</dbReference>